<keyword evidence="7" id="KW-0998">Cell outer membrane</keyword>
<evidence type="ECO:0000256" key="2">
    <source>
        <dbReference type="ARBA" id="ARBA00007613"/>
    </source>
</evidence>
<gene>
    <name evidence="10" type="ORF">LGQ90_09525</name>
</gene>
<evidence type="ECO:0000313" key="10">
    <source>
        <dbReference type="EMBL" id="MCB7481498.1"/>
    </source>
</evidence>
<dbReference type="PANTHER" id="PTHR30026">
    <property type="entry name" value="OUTER MEMBRANE PROTEIN TOLC"/>
    <property type="match status" value="1"/>
</dbReference>
<dbReference type="GO" id="GO:0015288">
    <property type="term" value="F:porin activity"/>
    <property type="evidence" value="ECO:0007669"/>
    <property type="project" value="TreeGrafter"/>
</dbReference>
<feature type="chain" id="PRO_5040875501" evidence="9">
    <location>
        <begin position="25"/>
        <end position="421"/>
    </location>
</feature>
<evidence type="ECO:0000256" key="1">
    <source>
        <dbReference type="ARBA" id="ARBA00004442"/>
    </source>
</evidence>
<keyword evidence="11" id="KW-1185">Reference proteome</keyword>
<dbReference type="GO" id="GO:0009279">
    <property type="term" value="C:cell outer membrane"/>
    <property type="evidence" value="ECO:0007669"/>
    <property type="project" value="UniProtKB-SubCell"/>
</dbReference>
<dbReference type="AlphaFoldDB" id="A0A9X1LJH3"/>
<accession>A0A9X1LJH3</accession>
<comment type="subcellular location">
    <subcellularLocation>
        <location evidence="1">Cell outer membrane</location>
    </subcellularLocation>
</comment>
<feature type="coiled-coil region" evidence="8">
    <location>
        <begin position="179"/>
        <end position="206"/>
    </location>
</feature>
<dbReference type="RefSeq" id="WP_229340511.1">
    <property type="nucleotide sequence ID" value="NZ_JAJBZG010000005.1"/>
</dbReference>
<keyword evidence="9" id="KW-0732">Signal</keyword>
<dbReference type="InterPro" id="IPR003423">
    <property type="entry name" value="OMP_efflux"/>
</dbReference>
<dbReference type="PANTHER" id="PTHR30026:SF20">
    <property type="entry name" value="OUTER MEMBRANE PROTEIN TOLC"/>
    <property type="match status" value="1"/>
</dbReference>
<evidence type="ECO:0000256" key="3">
    <source>
        <dbReference type="ARBA" id="ARBA00022448"/>
    </source>
</evidence>
<dbReference type="GO" id="GO:1990281">
    <property type="term" value="C:efflux pump complex"/>
    <property type="evidence" value="ECO:0007669"/>
    <property type="project" value="TreeGrafter"/>
</dbReference>
<evidence type="ECO:0000256" key="7">
    <source>
        <dbReference type="ARBA" id="ARBA00023237"/>
    </source>
</evidence>
<keyword evidence="4" id="KW-1134">Transmembrane beta strand</keyword>
<sequence>MKNLKKYIICSIGFLFLSVNSSYAQQIDDYLIFAAENNPELKAAYTNFEAALKKAPQVSSLQDPTLTVSAFGQMMETRLGSQEARFTLMQMFPWFGKLKAEKTTAELMAEAQFQQYLLKRERLFLQVRNLYAGMFSMKQEIMLREKNLEILDSYRELALNRFEAGSSPMVNVVKVDIKREEALTGIELLQDELETLKRQFNLLLNRDTYAEVEIQNELEIEAMNELLIEAEEISFKAHPEVEMLEKERQAFSNEKLVAKKMGMPMIGLGVDYTIIAKRTDANPMDNGMDAIMPMLSVSLPIFRKKYNARIEEFELRARASEEEKLAVINDLKSEFEMAVYQLKKSKRLMQLYDKQIGSSEQANKLLISGFSNADSDFEEVLQMNQDILIFRTEKIAATAEAFKAAAKLQFLLFQNNSNEYK</sequence>
<evidence type="ECO:0000256" key="9">
    <source>
        <dbReference type="SAM" id="SignalP"/>
    </source>
</evidence>
<dbReference type="EMBL" id="JAJBZG010000005">
    <property type="protein sequence ID" value="MCB7481498.1"/>
    <property type="molecule type" value="Genomic_DNA"/>
</dbReference>
<evidence type="ECO:0000256" key="5">
    <source>
        <dbReference type="ARBA" id="ARBA00022692"/>
    </source>
</evidence>
<comment type="caution">
    <text evidence="10">The sequence shown here is derived from an EMBL/GenBank/DDBJ whole genome shotgun (WGS) entry which is preliminary data.</text>
</comment>
<keyword evidence="6" id="KW-0472">Membrane</keyword>
<dbReference type="GO" id="GO:0015562">
    <property type="term" value="F:efflux transmembrane transporter activity"/>
    <property type="evidence" value="ECO:0007669"/>
    <property type="project" value="InterPro"/>
</dbReference>
<evidence type="ECO:0000256" key="4">
    <source>
        <dbReference type="ARBA" id="ARBA00022452"/>
    </source>
</evidence>
<dbReference type="InterPro" id="IPR051906">
    <property type="entry name" value="TolC-like"/>
</dbReference>
<comment type="similarity">
    <text evidence="2">Belongs to the outer membrane factor (OMF) (TC 1.B.17) family.</text>
</comment>
<proteinExistence type="inferred from homology"/>
<reference evidence="10" key="1">
    <citation type="submission" date="2021-10" db="EMBL/GenBank/DDBJ databases">
        <title>Gramella sp. ASW11-100T, isolated from marine sediment.</title>
        <authorList>
            <person name="Xia C."/>
        </authorList>
    </citation>
    <scope>NUCLEOTIDE SEQUENCE</scope>
    <source>
        <strain evidence="10">ASW11-100</strain>
    </source>
</reference>
<dbReference type="Proteomes" id="UP001139414">
    <property type="component" value="Unassembled WGS sequence"/>
</dbReference>
<evidence type="ECO:0000256" key="8">
    <source>
        <dbReference type="SAM" id="Coils"/>
    </source>
</evidence>
<feature type="signal peptide" evidence="9">
    <location>
        <begin position="1"/>
        <end position="24"/>
    </location>
</feature>
<keyword evidence="5" id="KW-0812">Transmembrane</keyword>
<evidence type="ECO:0000256" key="6">
    <source>
        <dbReference type="ARBA" id="ARBA00023136"/>
    </source>
</evidence>
<dbReference type="Gene3D" id="1.20.1600.10">
    <property type="entry name" value="Outer membrane efflux proteins (OEP)"/>
    <property type="match status" value="1"/>
</dbReference>
<protein>
    <submittedName>
        <fullName evidence="10">TolC family protein</fullName>
    </submittedName>
</protein>
<organism evidence="10 11">
    <name type="scientific">Christiangramia sediminis</name>
    <dbReference type="NCBI Taxonomy" id="2881336"/>
    <lineage>
        <taxon>Bacteria</taxon>
        <taxon>Pseudomonadati</taxon>
        <taxon>Bacteroidota</taxon>
        <taxon>Flavobacteriia</taxon>
        <taxon>Flavobacteriales</taxon>
        <taxon>Flavobacteriaceae</taxon>
        <taxon>Christiangramia</taxon>
    </lineage>
</organism>
<dbReference type="SUPFAM" id="SSF56954">
    <property type="entry name" value="Outer membrane efflux proteins (OEP)"/>
    <property type="match status" value="1"/>
</dbReference>
<name>A0A9X1LJH3_9FLAO</name>
<keyword evidence="3" id="KW-0813">Transport</keyword>
<dbReference type="Pfam" id="PF02321">
    <property type="entry name" value="OEP"/>
    <property type="match status" value="1"/>
</dbReference>
<keyword evidence="8" id="KW-0175">Coiled coil</keyword>
<evidence type="ECO:0000313" key="11">
    <source>
        <dbReference type="Proteomes" id="UP001139414"/>
    </source>
</evidence>